<comment type="caution">
    <text evidence="1">The sequence shown here is derived from an EMBL/GenBank/DDBJ whole genome shotgun (WGS) entry which is preliminary data.</text>
</comment>
<protein>
    <submittedName>
        <fullName evidence="1">Uncharacterized protein</fullName>
    </submittedName>
</protein>
<dbReference type="InterPro" id="IPR007739">
    <property type="entry name" value="RgpF"/>
</dbReference>
<evidence type="ECO:0000313" key="2">
    <source>
        <dbReference type="Proteomes" id="UP000295633"/>
    </source>
</evidence>
<dbReference type="Proteomes" id="UP000295633">
    <property type="component" value="Unassembled WGS sequence"/>
</dbReference>
<dbReference type="RefSeq" id="WP_133400157.1">
    <property type="nucleotide sequence ID" value="NZ_SMZX01000002.1"/>
</dbReference>
<sequence>MAAHASSGQQPMTRRLAIVAHFDARGELAPHVSRQLDMLARSFDRVIVASTSRLTDSARSGITQRADLIERSNLGQDFGSWHQALETTALAAHYDELLLTNDSYVSVIDDLEPVIMRMASRPVEIWGMTKSWRHHEHIQSYFLHFTSPALRSQAFHRFWSDFQPAPDRQTAIMTQELGISRSMVASGFRLGAYFEPTTADRLLANRRGIHWLIRKRRAYPAHFHDYNDFFQIRNMRDPAESNHLNWATAFADFALDRARYPLVKFDTLRYDPYWLDSAKLLRLCESDLPAAFSGVREYLEQTGHVYPGRPFENNGAAHLDPITARAVGYRRQRSKGATA</sequence>
<name>A0A4R5YLW2_9MICO</name>
<evidence type="ECO:0000313" key="1">
    <source>
        <dbReference type="EMBL" id="TDL44244.1"/>
    </source>
</evidence>
<dbReference type="EMBL" id="SMZX01000002">
    <property type="protein sequence ID" value="TDL44244.1"/>
    <property type="molecule type" value="Genomic_DNA"/>
</dbReference>
<organism evidence="1 2">
    <name type="scientific">Microbacterium oleivorans</name>
    <dbReference type="NCBI Taxonomy" id="273677"/>
    <lineage>
        <taxon>Bacteria</taxon>
        <taxon>Bacillati</taxon>
        <taxon>Actinomycetota</taxon>
        <taxon>Actinomycetes</taxon>
        <taxon>Micrococcales</taxon>
        <taxon>Microbacteriaceae</taxon>
        <taxon>Microbacterium</taxon>
    </lineage>
</organism>
<proteinExistence type="predicted"/>
<gene>
    <name evidence="1" type="ORF">E2R54_13925</name>
</gene>
<dbReference type="Pfam" id="PF05045">
    <property type="entry name" value="RgpF"/>
    <property type="match status" value="1"/>
</dbReference>
<dbReference type="AlphaFoldDB" id="A0A4R5YLW2"/>
<accession>A0A4R5YLW2</accession>
<reference evidence="1 2" key="1">
    <citation type="submission" date="2019-03" db="EMBL/GenBank/DDBJ databases">
        <title>Genome Sequencing and Assembly of Various Microbes Isolated from Partially Reclaimed Soil and Acid Mine Drainage (AMD) Site.</title>
        <authorList>
            <person name="Steinbock B."/>
            <person name="Bechtold R."/>
            <person name="Sevigny J.L."/>
            <person name="Thomas D."/>
            <person name="Cuthill L.R."/>
            <person name="Aveiro Johannsen E.J."/>
            <person name="Thomas K."/>
            <person name="Ghosh A."/>
        </authorList>
    </citation>
    <scope>NUCLEOTIDE SEQUENCE [LARGE SCALE GENOMIC DNA]</scope>
    <source>
        <strain evidence="1 2">F-B2</strain>
    </source>
</reference>